<dbReference type="Pfam" id="PF04264">
    <property type="entry name" value="YceI"/>
    <property type="match status" value="1"/>
</dbReference>
<comment type="caution">
    <text evidence="3">The sequence shown here is derived from an EMBL/GenBank/DDBJ whole genome shotgun (WGS) entry which is preliminary data.</text>
</comment>
<dbReference type="PANTHER" id="PTHR34406">
    <property type="entry name" value="PROTEIN YCEI"/>
    <property type="match status" value="1"/>
</dbReference>
<protein>
    <recommendedName>
        <fullName evidence="2">Lipid/polyisoprenoid-binding YceI-like domain-containing protein</fullName>
    </recommendedName>
</protein>
<dbReference type="Proteomes" id="UP000641514">
    <property type="component" value="Unassembled WGS sequence"/>
</dbReference>
<evidence type="ECO:0000313" key="4">
    <source>
        <dbReference type="Proteomes" id="UP000641514"/>
    </source>
</evidence>
<dbReference type="AlphaFoldDB" id="A0A916XHZ3"/>
<evidence type="ECO:0000313" key="3">
    <source>
        <dbReference type="EMBL" id="GGC73076.1"/>
    </source>
</evidence>
<feature type="domain" description="Lipid/polyisoprenoid-binding YceI-like" evidence="2">
    <location>
        <begin position="56"/>
        <end position="223"/>
    </location>
</feature>
<evidence type="ECO:0000259" key="2">
    <source>
        <dbReference type="SMART" id="SM00867"/>
    </source>
</evidence>
<accession>A0A916XHZ3</accession>
<dbReference type="InterPro" id="IPR036761">
    <property type="entry name" value="TTHA0802/YceI-like_sf"/>
</dbReference>
<reference evidence="3" key="2">
    <citation type="submission" date="2020-09" db="EMBL/GenBank/DDBJ databases">
        <authorList>
            <person name="Sun Q."/>
            <person name="Zhou Y."/>
        </authorList>
    </citation>
    <scope>NUCLEOTIDE SEQUENCE</scope>
    <source>
        <strain evidence="3">CGMCC 1.15478</strain>
    </source>
</reference>
<evidence type="ECO:0000256" key="1">
    <source>
        <dbReference type="ARBA" id="ARBA00008812"/>
    </source>
</evidence>
<dbReference type="InterPro" id="IPR007372">
    <property type="entry name" value="Lipid/polyisoprenoid-bd_YceI"/>
</dbReference>
<comment type="similarity">
    <text evidence="1">Belongs to the UPF0312 family.</text>
</comment>
<dbReference type="SUPFAM" id="SSF101874">
    <property type="entry name" value="YceI-like"/>
    <property type="match status" value="1"/>
</dbReference>
<name>A0A916XHZ3_9ACTN</name>
<proteinExistence type="inferred from homology"/>
<keyword evidence="4" id="KW-1185">Reference proteome</keyword>
<dbReference type="PANTHER" id="PTHR34406:SF1">
    <property type="entry name" value="PROTEIN YCEI"/>
    <property type="match status" value="1"/>
</dbReference>
<dbReference type="SMART" id="SM00867">
    <property type="entry name" value="YceI"/>
    <property type="match status" value="1"/>
</dbReference>
<gene>
    <name evidence="3" type="ORF">GCM10011410_27720</name>
</gene>
<sequence length="226" mass="24386">MSRKWLLGFGALILALLVLAFGGTWLYLNVFRDDAPDTLQLPDQTNGDATIELDGRWVVTPESMAGYRVDEILFGQAVTAVGRTSDVSGSVEFDGDTARGLSVVVDMTSVVSDEPNRDQQYRTRIMDTEMFPTSQFEQTDAVSGVEALAENGATLTVPVRGEFTVRGQTQTIEVDVDLQRSGDVVQAAGSIPIVFADYGIPEPSIGAISVDDNGVVEFLITLEKDS</sequence>
<dbReference type="Gene3D" id="2.40.128.110">
    <property type="entry name" value="Lipid/polyisoprenoid-binding, YceI-like"/>
    <property type="match status" value="1"/>
</dbReference>
<organism evidence="3 4">
    <name type="scientific">Hoyosella rhizosphaerae</name>
    <dbReference type="NCBI Taxonomy" id="1755582"/>
    <lineage>
        <taxon>Bacteria</taxon>
        <taxon>Bacillati</taxon>
        <taxon>Actinomycetota</taxon>
        <taxon>Actinomycetes</taxon>
        <taxon>Mycobacteriales</taxon>
        <taxon>Hoyosellaceae</taxon>
        <taxon>Hoyosella</taxon>
    </lineage>
</organism>
<reference evidence="3" key="1">
    <citation type="journal article" date="2014" name="Int. J. Syst. Evol. Microbiol.">
        <title>Complete genome sequence of Corynebacterium casei LMG S-19264T (=DSM 44701T), isolated from a smear-ripened cheese.</title>
        <authorList>
            <consortium name="US DOE Joint Genome Institute (JGI-PGF)"/>
            <person name="Walter F."/>
            <person name="Albersmeier A."/>
            <person name="Kalinowski J."/>
            <person name="Ruckert C."/>
        </authorList>
    </citation>
    <scope>NUCLEOTIDE SEQUENCE</scope>
    <source>
        <strain evidence="3">CGMCC 1.15478</strain>
    </source>
</reference>
<dbReference type="RefSeq" id="WP_188676137.1">
    <property type="nucleotide sequence ID" value="NZ_BMJH01000003.1"/>
</dbReference>
<dbReference type="EMBL" id="BMJH01000003">
    <property type="protein sequence ID" value="GGC73076.1"/>
    <property type="molecule type" value="Genomic_DNA"/>
</dbReference>